<keyword evidence="3 10" id="KW-0732">Signal</keyword>
<dbReference type="EMBL" id="HG739093">
    <property type="protein sequence ID" value="CDP03295.1"/>
    <property type="molecule type" value="Genomic_DNA"/>
</dbReference>
<keyword evidence="2" id="KW-0808">Transferase</keyword>
<dbReference type="PANTHER" id="PTHR32208:SF93">
    <property type="entry name" value="ALDEHYDE OXIDASE GLOX1"/>
    <property type="match status" value="1"/>
</dbReference>
<comment type="similarity">
    <text evidence="9">Belongs to the glycosyl hydrolase 16 family. XTH group 1 subfamily.</text>
</comment>
<dbReference type="PhylomeDB" id="A0A068U427"/>
<evidence type="ECO:0000256" key="5">
    <source>
        <dbReference type="ARBA" id="ARBA00023157"/>
    </source>
</evidence>
<dbReference type="InterPro" id="IPR000757">
    <property type="entry name" value="Beta-glucanase-like"/>
</dbReference>
<evidence type="ECO:0000256" key="3">
    <source>
        <dbReference type="ARBA" id="ARBA00022729"/>
    </source>
</evidence>
<proteinExistence type="inferred from homology"/>
<dbReference type="Gramene" id="CDP03295">
    <property type="protein sequence ID" value="CDP03295"/>
    <property type="gene ID" value="GSCOC_T00041832001"/>
</dbReference>
<feature type="signal peptide" evidence="10">
    <location>
        <begin position="1"/>
        <end position="20"/>
    </location>
</feature>
<dbReference type="InterPro" id="IPR011043">
    <property type="entry name" value="Gal_Oxase/kelch_b-propeller"/>
</dbReference>
<accession>A0A068U427</accession>
<keyword evidence="13" id="KW-1185">Reference proteome</keyword>
<dbReference type="PROSITE" id="PS51762">
    <property type="entry name" value="GH16_2"/>
    <property type="match status" value="1"/>
</dbReference>
<protein>
    <recommendedName>
        <fullName evidence="1">xyloglucan:xyloglucosyl transferase</fullName>
        <ecNumber evidence="1">2.4.1.207</ecNumber>
    </recommendedName>
</protein>
<dbReference type="InterPro" id="IPR016455">
    <property type="entry name" value="XTH"/>
</dbReference>
<dbReference type="GO" id="GO:0010411">
    <property type="term" value="P:xyloglucan metabolic process"/>
    <property type="evidence" value="ECO:0007669"/>
    <property type="project" value="InterPro"/>
</dbReference>
<dbReference type="AlphaFoldDB" id="A0A068U427"/>
<evidence type="ECO:0000256" key="1">
    <source>
        <dbReference type="ARBA" id="ARBA00012152"/>
    </source>
</evidence>
<dbReference type="InterPro" id="IPR015202">
    <property type="entry name" value="GO-like_E_set"/>
</dbReference>
<dbReference type="CDD" id="cd02176">
    <property type="entry name" value="GH16_XET"/>
    <property type="match status" value="1"/>
</dbReference>
<dbReference type="FunFam" id="2.60.120.200:FF:000025">
    <property type="entry name" value="Xyloglucan endotransglucosylase/hydrolase"/>
    <property type="match status" value="1"/>
</dbReference>
<dbReference type="OMA" id="PTHIARM"/>
<dbReference type="OrthoDB" id="2019572at2759"/>
<keyword evidence="5" id="KW-1015">Disulfide bond</keyword>
<dbReference type="STRING" id="49390.A0A068U427"/>
<dbReference type="InterPro" id="IPR009880">
    <property type="entry name" value="Glyoxal_oxidase_N"/>
</dbReference>
<dbReference type="GO" id="GO:0042546">
    <property type="term" value="P:cell wall biogenesis"/>
    <property type="evidence" value="ECO:0007669"/>
    <property type="project" value="InterPro"/>
</dbReference>
<dbReference type="PANTHER" id="PTHR32208">
    <property type="entry name" value="SECRETED PROTEIN-RELATED"/>
    <property type="match status" value="1"/>
</dbReference>
<dbReference type="Pfam" id="PF09118">
    <property type="entry name" value="GO-like_E_set"/>
    <property type="match status" value="1"/>
</dbReference>
<dbReference type="SUPFAM" id="SSF50965">
    <property type="entry name" value="Galactose oxidase, central domain"/>
    <property type="match status" value="1"/>
</dbReference>
<dbReference type="InterPro" id="IPR014756">
    <property type="entry name" value="Ig_E-set"/>
</dbReference>
<name>A0A068U427_COFCA</name>
<evidence type="ECO:0000256" key="9">
    <source>
        <dbReference type="ARBA" id="ARBA00038488"/>
    </source>
</evidence>
<dbReference type="InParanoid" id="A0A068U427"/>
<evidence type="ECO:0000256" key="4">
    <source>
        <dbReference type="ARBA" id="ARBA00022801"/>
    </source>
</evidence>
<dbReference type="InterPro" id="IPR008263">
    <property type="entry name" value="GH16_AS"/>
</dbReference>
<dbReference type="Pfam" id="PF00722">
    <property type="entry name" value="Glyco_hydro_16"/>
    <property type="match status" value="1"/>
</dbReference>
<dbReference type="PROSITE" id="PS01034">
    <property type="entry name" value="GH16_1"/>
    <property type="match status" value="1"/>
</dbReference>
<keyword evidence="4" id="KW-0378">Hydrolase</keyword>
<keyword evidence="7" id="KW-0326">Glycosidase</keyword>
<evidence type="ECO:0000313" key="12">
    <source>
        <dbReference type="EMBL" id="CDP03295.1"/>
    </source>
</evidence>
<dbReference type="GO" id="GO:0016762">
    <property type="term" value="F:xyloglucan:xyloglucosyl transferase activity"/>
    <property type="evidence" value="ECO:0007669"/>
    <property type="project" value="UniProtKB-EC"/>
</dbReference>
<dbReference type="Gene3D" id="2.130.10.80">
    <property type="entry name" value="Galactose oxidase/kelch, beta-propeller"/>
    <property type="match status" value="1"/>
</dbReference>
<dbReference type="Gene3D" id="2.60.120.200">
    <property type="match status" value="1"/>
</dbReference>
<keyword evidence="6" id="KW-0325">Glycoprotein</keyword>
<dbReference type="Proteomes" id="UP000295252">
    <property type="component" value="Chromosome VIII"/>
</dbReference>
<dbReference type="InterPro" id="IPR010713">
    <property type="entry name" value="XET_C"/>
</dbReference>
<comment type="catalytic activity">
    <reaction evidence="8">
        <text>breaks a beta-(1-&gt;4) bond in the backbone of a xyloglucan and transfers the xyloglucanyl segment on to O-4 of the non-reducing terminal glucose residue of an acceptor, which can be a xyloglucan or an oligosaccharide of xyloglucan.</text>
        <dbReference type="EC" id="2.4.1.207"/>
    </reaction>
</comment>
<evidence type="ECO:0000256" key="2">
    <source>
        <dbReference type="ARBA" id="ARBA00022679"/>
    </source>
</evidence>
<evidence type="ECO:0000256" key="8">
    <source>
        <dbReference type="ARBA" id="ARBA00034022"/>
    </source>
</evidence>
<dbReference type="Gene3D" id="2.60.40.10">
    <property type="entry name" value="Immunoglobulins"/>
    <property type="match status" value="1"/>
</dbReference>
<dbReference type="InterPro" id="IPR037293">
    <property type="entry name" value="Gal_Oxidase_central_sf"/>
</dbReference>
<gene>
    <name evidence="12" type="ORF">GSCOC_T00041832001</name>
</gene>
<dbReference type="FunCoup" id="A0A068U427">
    <property type="interactions" value="6"/>
</dbReference>
<feature type="domain" description="GH16" evidence="11">
    <location>
        <begin position="601"/>
        <end position="821"/>
    </location>
</feature>
<dbReference type="GO" id="GO:0071555">
    <property type="term" value="P:cell wall organization"/>
    <property type="evidence" value="ECO:0007669"/>
    <property type="project" value="UniProtKB-ARBA"/>
</dbReference>
<dbReference type="SUPFAM" id="SSF81296">
    <property type="entry name" value="E set domains"/>
    <property type="match status" value="1"/>
</dbReference>
<evidence type="ECO:0000256" key="7">
    <source>
        <dbReference type="ARBA" id="ARBA00023295"/>
    </source>
</evidence>
<dbReference type="Pfam" id="PF06955">
    <property type="entry name" value="XET_C"/>
    <property type="match status" value="1"/>
</dbReference>
<sequence>MAVLLKAFLVLPLVFLGAFAGTPINQVQKHGFSLGIRNPFGSIQFGFGGQDGGNFDGFQQPPGGTQQPSGKKPEFLTNFRGRWEIHSENAGVSAMQFQLLPNNKAVWFDTTNLGPSGLQFDPPYCHPNFNNASLIDCYAHAVEYDTETGSVRPLKFSFDPWCSSGGLAANGEVISTGGAIEALRAVRTYTSCDNCEFQENQVALAENRWYSGQQTLEDGSFLLVGGRDVFSYEIVPQNQLQFEPRLFQLPFLRETRDEKENNLYPFVYLLPDGNVYVFANSKSIILNPYTGETIRQLPELAGGSRNYPVSGMSVLLPLQLSADGSHNVDVEVMVCGGNAPDAFKYSENPPRKFLPALNDCNRLSLTQENADWDKEIMPSRRTMGDALLLPTGDVLMLNGAKAGTSAWESADDANFTPVLYRPTAAKGKRFKTLKPTHIARMYHSTSALLIDGKILVAGSNPHQFYTFNVKYPTELRVEKFTPPYLAPELDKHRPVIVEDASDKELKYGQQFVVNINLDDQVDASDIKVTMYPPPFTTHGFSQSQRLLVLGLTQVTNQQITAVAPPSGKIAPPGYYMLFVVHRGVPSRGMWVHIISIKERIDHWSSFINMACFRVLCVALFLSAFAFHSSAVNGSIIKSMYISWGAQHTAIQGDDLALLCFCFPGTGAQSKKTFLFGSIEMLIKFVPGNSAGTVTAYYLSSTGDKHDEIDFEFLGNSSGQPYTLHTNVYIQGVGNREQQFYPWFDPSADYHNYTIHWNKNAIVWYVDGIPLRVFRNYESKGIPYPSQQGMRVYTSLWNADEWATRGGLVKTDWNSAPFIARIRNFRPRACFWNGPVSISQCALPSPANWWNTPAFNQLSAAKMGQMNWVRNNYMIYDYCKDTKRFNGVMPAECSLPQF</sequence>
<feature type="chain" id="PRO_5001654523" description="xyloglucan:xyloglucosyl transferase" evidence="10">
    <location>
        <begin position="21"/>
        <end position="897"/>
    </location>
</feature>
<evidence type="ECO:0000256" key="6">
    <source>
        <dbReference type="ARBA" id="ARBA00023180"/>
    </source>
</evidence>
<dbReference type="EC" id="2.4.1.207" evidence="1"/>
<reference evidence="13" key="1">
    <citation type="journal article" date="2014" name="Science">
        <title>The coffee genome provides insight into the convergent evolution of caffeine biosynthesis.</title>
        <authorList>
            <person name="Denoeud F."/>
            <person name="Carretero-Paulet L."/>
            <person name="Dereeper A."/>
            <person name="Droc G."/>
            <person name="Guyot R."/>
            <person name="Pietrella M."/>
            <person name="Zheng C."/>
            <person name="Alberti A."/>
            <person name="Anthony F."/>
            <person name="Aprea G."/>
            <person name="Aury J.M."/>
            <person name="Bento P."/>
            <person name="Bernard M."/>
            <person name="Bocs S."/>
            <person name="Campa C."/>
            <person name="Cenci A."/>
            <person name="Combes M.C."/>
            <person name="Crouzillat D."/>
            <person name="Da Silva C."/>
            <person name="Daddiego L."/>
            <person name="De Bellis F."/>
            <person name="Dussert S."/>
            <person name="Garsmeur O."/>
            <person name="Gayraud T."/>
            <person name="Guignon V."/>
            <person name="Jahn K."/>
            <person name="Jamilloux V."/>
            <person name="Joet T."/>
            <person name="Labadie K."/>
            <person name="Lan T."/>
            <person name="Leclercq J."/>
            <person name="Lepelley M."/>
            <person name="Leroy T."/>
            <person name="Li L.T."/>
            <person name="Librado P."/>
            <person name="Lopez L."/>
            <person name="Munoz A."/>
            <person name="Noel B."/>
            <person name="Pallavicini A."/>
            <person name="Perrotta G."/>
            <person name="Poncet V."/>
            <person name="Pot D."/>
            <person name="Priyono X."/>
            <person name="Rigoreau M."/>
            <person name="Rouard M."/>
            <person name="Rozas J."/>
            <person name="Tranchant-Dubreuil C."/>
            <person name="VanBuren R."/>
            <person name="Zhang Q."/>
            <person name="Andrade A.C."/>
            <person name="Argout X."/>
            <person name="Bertrand B."/>
            <person name="de Kochko A."/>
            <person name="Graziosi G."/>
            <person name="Henry R.J."/>
            <person name="Jayarama X."/>
            <person name="Ming R."/>
            <person name="Nagai C."/>
            <person name="Rounsley S."/>
            <person name="Sankoff D."/>
            <person name="Giuliano G."/>
            <person name="Albert V.A."/>
            <person name="Wincker P."/>
            <person name="Lashermes P."/>
        </authorList>
    </citation>
    <scope>NUCLEOTIDE SEQUENCE [LARGE SCALE GENOMIC DNA]</scope>
    <source>
        <strain evidence="13">cv. DH200-94</strain>
    </source>
</reference>
<dbReference type="SUPFAM" id="SSF49899">
    <property type="entry name" value="Concanavalin A-like lectins/glucanases"/>
    <property type="match status" value="1"/>
</dbReference>
<evidence type="ECO:0000313" key="13">
    <source>
        <dbReference type="Proteomes" id="UP000295252"/>
    </source>
</evidence>
<dbReference type="InterPro" id="IPR013320">
    <property type="entry name" value="ConA-like_dom_sf"/>
</dbReference>
<dbReference type="Pfam" id="PF07250">
    <property type="entry name" value="Glyoxal_oxid_N"/>
    <property type="match status" value="1"/>
</dbReference>
<evidence type="ECO:0000256" key="10">
    <source>
        <dbReference type="SAM" id="SignalP"/>
    </source>
</evidence>
<dbReference type="InterPro" id="IPR013783">
    <property type="entry name" value="Ig-like_fold"/>
</dbReference>
<dbReference type="CDD" id="cd02851">
    <property type="entry name" value="E_set_GO_C"/>
    <property type="match status" value="1"/>
</dbReference>
<organism evidence="12 13">
    <name type="scientific">Coffea canephora</name>
    <name type="common">Robusta coffee</name>
    <dbReference type="NCBI Taxonomy" id="49390"/>
    <lineage>
        <taxon>Eukaryota</taxon>
        <taxon>Viridiplantae</taxon>
        <taxon>Streptophyta</taxon>
        <taxon>Embryophyta</taxon>
        <taxon>Tracheophyta</taxon>
        <taxon>Spermatophyta</taxon>
        <taxon>Magnoliopsida</taxon>
        <taxon>eudicotyledons</taxon>
        <taxon>Gunneridae</taxon>
        <taxon>Pentapetalae</taxon>
        <taxon>asterids</taxon>
        <taxon>lamiids</taxon>
        <taxon>Gentianales</taxon>
        <taxon>Rubiaceae</taxon>
        <taxon>Ixoroideae</taxon>
        <taxon>Gardenieae complex</taxon>
        <taxon>Bertiereae - Coffeeae clade</taxon>
        <taxon>Coffeeae</taxon>
        <taxon>Coffea</taxon>
    </lineage>
</organism>
<dbReference type="GO" id="GO:0048046">
    <property type="term" value="C:apoplast"/>
    <property type="evidence" value="ECO:0007669"/>
    <property type="project" value="InterPro"/>
</dbReference>
<evidence type="ECO:0000259" key="11">
    <source>
        <dbReference type="PROSITE" id="PS51762"/>
    </source>
</evidence>
<dbReference type="GO" id="GO:0004553">
    <property type="term" value="F:hydrolase activity, hydrolyzing O-glycosyl compounds"/>
    <property type="evidence" value="ECO:0007669"/>
    <property type="project" value="InterPro"/>
</dbReference>